<protein>
    <submittedName>
        <fullName evidence="1">Uncharacterized protein</fullName>
    </submittedName>
</protein>
<dbReference type="Proteomes" id="UP000823736">
    <property type="component" value="Unassembled WGS sequence"/>
</dbReference>
<dbReference type="AlphaFoldDB" id="A0A8T4GU94"/>
<evidence type="ECO:0000313" key="2">
    <source>
        <dbReference type="Proteomes" id="UP000823736"/>
    </source>
</evidence>
<gene>
    <name evidence="1" type="ORF">J2753_000126</name>
</gene>
<reference evidence="1" key="1">
    <citation type="submission" date="2021-03" db="EMBL/GenBank/DDBJ databases">
        <title>Genomic Encyclopedia of Type Strains, Phase IV (KMG-IV): sequencing the most valuable type-strain genomes for metagenomic binning, comparative biology and taxonomic classification.</title>
        <authorList>
            <person name="Goeker M."/>
        </authorList>
    </citation>
    <scope>NUCLEOTIDE SEQUENCE</scope>
    <source>
        <strain evidence="1">DSM 26232</strain>
    </source>
</reference>
<evidence type="ECO:0000313" key="1">
    <source>
        <dbReference type="EMBL" id="MBP1985653.1"/>
    </source>
</evidence>
<comment type="caution">
    <text evidence="1">The sequence shown here is derived from an EMBL/GenBank/DDBJ whole genome shotgun (WGS) entry which is preliminary data.</text>
</comment>
<dbReference type="EMBL" id="JAGGLC010000001">
    <property type="protein sequence ID" value="MBP1985653.1"/>
    <property type="molecule type" value="Genomic_DNA"/>
</dbReference>
<organism evidence="1 2">
    <name type="scientific">Halolamina salifodinae</name>
    <dbReference type="NCBI Taxonomy" id="1202767"/>
    <lineage>
        <taxon>Archaea</taxon>
        <taxon>Methanobacteriati</taxon>
        <taxon>Methanobacteriota</taxon>
        <taxon>Stenosarchaea group</taxon>
        <taxon>Halobacteria</taxon>
        <taxon>Halobacteriales</taxon>
        <taxon>Haloferacaceae</taxon>
    </lineage>
</organism>
<name>A0A8T4GU94_9EURY</name>
<keyword evidence="2" id="KW-1185">Reference proteome</keyword>
<proteinExistence type="predicted"/>
<accession>A0A8T4GU94</accession>
<sequence length="36" mass="3739">MNTATRRTAAFAEMRHAMQTAAGAVADGAGRRLYGG</sequence>